<comment type="caution">
    <text evidence="1">The sequence shown here is derived from an EMBL/GenBank/DDBJ whole genome shotgun (WGS) entry which is preliminary data.</text>
</comment>
<evidence type="ECO:0000313" key="1">
    <source>
        <dbReference type="EMBL" id="MFC5661287.1"/>
    </source>
</evidence>
<protein>
    <submittedName>
        <fullName evidence="1">Uncharacterized protein</fullName>
    </submittedName>
</protein>
<sequence length="61" mass="6675">KSQSFAFGGELFTHTTSTSSGGVTFAKPFSCGEFSYCHKKSPHIRGLNLTVYKNSVRRETG</sequence>
<feature type="non-terminal residue" evidence="1">
    <location>
        <position position="1"/>
    </location>
</feature>
<dbReference type="Proteomes" id="UP001596065">
    <property type="component" value="Unassembled WGS sequence"/>
</dbReference>
<proteinExistence type="predicted"/>
<accession>A0ABW0WSQ2</accession>
<organism evidence="1 2">
    <name type="scientific">Streptomyces nogalater</name>
    <dbReference type="NCBI Taxonomy" id="38314"/>
    <lineage>
        <taxon>Bacteria</taxon>
        <taxon>Bacillati</taxon>
        <taxon>Actinomycetota</taxon>
        <taxon>Actinomycetes</taxon>
        <taxon>Kitasatosporales</taxon>
        <taxon>Streptomycetaceae</taxon>
        <taxon>Streptomyces</taxon>
    </lineage>
</organism>
<dbReference type="RefSeq" id="WP_382467161.1">
    <property type="nucleotide sequence ID" value="NZ_JBHSOE010000212.1"/>
</dbReference>
<keyword evidence="2" id="KW-1185">Reference proteome</keyword>
<gene>
    <name evidence="1" type="ORF">ACFP3J_38355</name>
</gene>
<name>A0ABW0WSQ2_STRNO</name>
<evidence type="ECO:0000313" key="2">
    <source>
        <dbReference type="Proteomes" id="UP001596065"/>
    </source>
</evidence>
<dbReference type="EMBL" id="JBHSOE010000212">
    <property type="protein sequence ID" value="MFC5661287.1"/>
    <property type="molecule type" value="Genomic_DNA"/>
</dbReference>
<reference evidence="2" key="1">
    <citation type="journal article" date="2019" name="Int. J. Syst. Evol. Microbiol.">
        <title>The Global Catalogue of Microorganisms (GCM) 10K type strain sequencing project: providing services to taxonomists for standard genome sequencing and annotation.</title>
        <authorList>
            <consortium name="The Broad Institute Genomics Platform"/>
            <consortium name="The Broad Institute Genome Sequencing Center for Infectious Disease"/>
            <person name="Wu L."/>
            <person name="Ma J."/>
        </authorList>
    </citation>
    <scope>NUCLEOTIDE SEQUENCE [LARGE SCALE GENOMIC DNA]</scope>
    <source>
        <strain evidence="2">KCTC 5701</strain>
    </source>
</reference>